<protein>
    <recommendedName>
        <fullName evidence="18">AAA+ ATPase domain-containing protein</fullName>
    </recommendedName>
</protein>
<name>A0A0D1Z1M1_9EURO</name>
<dbReference type="STRING" id="91928.A0A0D1Z1M1"/>
<dbReference type="GO" id="GO:0005743">
    <property type="term" value="C:mitochondrial inner membrane"/>
    <property type="evidence" value="ECO:0007669"/>
    <property type="project" value="UniProtKB-SubCell"/>
</dbReference>
<evidence type="ECO:0000256" key="9">
    <source>
        <dbReference type="ARBA" id="ARBA00023128"/>
    </source>
</evidence>
<dbReference type="Pfam" id="PF00004">
    <property type="entry name" value="AAA"/>
    <property type="match status" value="1"/>
</dbReference>
<keyword evidence="8 13" id="KW-1133">Transmembrane helix</keyword>
<evidence type="ECO:0000256" key="8">
    <source>
        <dbReference type="ARBA" id="ARBA00022989"/>
    </source>
</evidence>
<keyword evidence="7 12" id="KW-0067">ATP-binding</keyword>
<evidence type="ECO:0000313" key="17">
    <source>
        <dbReference type="Proteomes" id="UP000053328"/>
    </source>
</evidence>
<keyword evidence="4 12" id="KW-0547">Nucleotide-binding</keyword>
<dbReference type="OrthoDB" id="10251412at2759"/>
<dbReference type="InterPro" id="IPR057495">
    <property type="entry name" value="AAA_lid_BCS1"/>
</dbReference>
<comment type="similarity">
    <text evidence="2">Belongs to the AAA ATPase family. BCS1 subfamily.</text>
</comment>
<evidence type="ECO:0000256" key="2">
    <source>
        <dbReference type="ARBA" id="ARBA00007448"/>
    </source>
</evidence>
<evidence type="ECO:0000256" key="10">
    <source>
        <dbReference type="ARBA" id="ARBA00023136"/>
    </source>
</evidence>
<evidence type="ECO:0000256" key="11">
    <source>
        <dbReference type="ARBA" id="ARBA00048778"/>
    </source>
</evidence>
<dbReference type="Proteomes" id="UP000053328">
    <property type="component" value="Unassembled WGS sequence"/>
</dbReference>
<dbReference type="HOGENOM" id="CLU_010189_4_4_1"/>
<accession>A0A0D1Z1M1</accession>
<dbReference type="Gene3D" id="3.40.50.300">
    <property type="entry name" value="P-loop containing nucleotide triphosphate hydrolases"/>
    <property type="match status" value="1"/>
</dbReference>
<evidence type="ECO:0008006" key="18">
    <source>
        <dbReference type="Google" id="ProtNLM"/>
    </source>
</evidence>
<dbReference type="EMBL" id="KN847492">
    <property type="protein sequence ID" value="KIW21531.1"/>
    <property type="molecule type" value="Genomic_DNA"/>
</dbReference>
<dbReference type="Pfam" id="PF25426">
    <property type="entry name" value="AAA_lid_BCS1"/>
    <property type="match status" value="1"/>
</dbReference>
<dbReference type="GO" id="GO:0005524">
    <property type="term" value="F:ATP binding"/>
    <property type="evidence" value="ECO:0007669"/>
    <property type="project" value="UniProtKB-KW"/>
</dbReference>
<dbReference type="VEuPathDB" id="FungiDB:PV08_02111"/>
<evidence type="ECO:0000256" key="3">
    <source>
        <dbReference type="ARBA" id="ARBA00022692"/>
    </source>
</evidence>
<evidence type="ECO:0000259" key="15">
    <source>
        <dbReference type="SMART" id="SM01024"/>
    </source>
</evidence>
<dbReference type="PROSITE" id="PS00674">
    <property type="entry name" value="AAA"/>
    <property type="match status" value="1"/>
</dbReference>
<dbReference type="SMART" id="SM00382">
    <property type="entry name" value="AAA"/>
    <property type="match status" value="1"/>
</dbReference>
<dbReference type="InterPro" id="IPR003960">
    <property type="entry name" value="ATPase_AAA_CS"/>
</dbReference>
<dbReference type="InterPro" id="IPR014851">
    <property type="entry name" value="BCS1_N"/>
</dbReference>
<dbReference type="GO" id="GO:0016887">
    <property type="term" value="F:ATP hydrolysis activity"/>
    <property type="evidence" value="ECO:0007669"/>
    <property type="project" value="InterPro"/>
</dbReference>
<feature type="transmembrane region" description="Helical" evidence="13">
    <location>
        <begin position="36"/>
        <end position="55"/>
    </location>
</feature>
<gene>
    <name evidence="16" type="ORF">PV08_02111</name>
</gene>
<dbReference type="InterPro" id="IPR003959">
    <property type="entry name" value="ATPase_AAA_core"/>
</dbReference>
<keyword evidence="6" id="KW-0378">Hydrolase</keyword>
<dbReference type="InterPro" id="IPR050747">
    <property type="entry name" value="Mitochondrial_chaperone_BCS1"/>
</dbReference>
<comment type="subcellular location">
    <subcellularLocation>
        <location evidence="1">Mitochondrion inner membrane</location>
        <topology evidence="1">Single-pass membrane protein</topology>
    </subcellularLocation>
</comment>
<evidence type="ECO:0000256" key="1">
    <source>
        <dbReference type="ARBA" id="ARBA00004434"/>
    </source>
</evidence>
<evidence type="ECO:0000259" key="14">
    <source>
        <dbReference type="SMART" id="SM00382"/>
    </source>
</evidence>
<organism evidence="16 17">
    <name type="scientific">Exophiala spinifera</name>
    <dbReference type="NCBI Taxonomy" id="91928"/>
    <lineage>
        <taxon>Eukaryota</taxon>
        <taxon>Fungi</taxon>
        <taxon>Dikarya</taxon>
        <taxon>Ascomycota</taxon>
        <taxon>Pezizomycotina</taxon>
        <taxon>Eurotiomycetes</taxon>
        <taxon>Chaetothyriomycetidae</taxon>
        <taxon>Chaetothyriales</taxon>
        <taxon>Herpotrichiellaceae</taxon>
        <taxon>Exophiala</taxon>
    </lineage>
</organism>
<evidence type="ECO:0000256" key="12">
    <source>
        <dbReference type="RuleBase" id="RU003651"/>
    </source>
</evidence>
<dbReference type="Pfam" id="PF08740">
    <property type="entry name" value="BCS1_N"/>
    <property type="match status" value="1"/>
</dbReference>
<keyword evidence="9" id="KW-0496">Mitochondrion</keyword>
<evidence type="ECO:0000256" key="5">
    <source>
        <dbReference type="ARBA" id="ARBA00022792"/>
    </source>
</evidence>
<evidence type="ECO:0000313" key="16">
    <source>
        <dbReference type="EMBL" id="KIW21531.1"/>
    </source>
</evidence>
<dbReference type="AlphaFoldDB" id="A0A0D1Z1M1"/>
<sequence length="503" mass="55808">MDIPLILLNIFFPGVSTSLKSIIAKSGLESLPHLQILIYCTVLFLVTSWAVGYLLQQVFKWFSASIVVHSQDDIYNALTAWLSEQRSLKRSLSLQAVTAGNLSENSNPPNVLDESAVSKTFRIATSATRNASIEFEPSAGIHWFLHGGRIFQLLREERQSASVIGGSVSTRVAETMKITTLGFSTSPIKELFFLALKRQHERELTQTVVFRSMQLYPGRSIWSRLGLRQARPMDTVYLDKGLKDNVIADIAEFLNPNAASWYANHGIPYRRGYLFYGPSGSGKTSFATALAGHFGLDIYTTSLMDASHTEDSLISLFMQLPRFCIVLLEDVDCAGITRPISEPAQEIDECGTLTTREHSALRTGTARSPISLSCLLNAIDGVSASEGRVLVLTTNYRERLDDALIRPGRVDYQVQFRLASRPQARELFWRIYSPHPSGSAQNISKFPLTVTSNDSKRISNLSDEFAALVPESRYGLADLQGFLLARKSSPEKAIADIKLRGIF</sequence>
<evidence type="ECO:0000256" key="13">
    <source>
        <dbReference type="SAM" id="Phobius"/>
    </source>
</evidence>
<feature type="domain" description="AAA+ ATPase" evidence="14">
    <location>
        <begin position="269"/>
        <end position="420"/>
    </location>
</feature>
<dbReference type="SUPFAM" id="SSF52540">
    <property type="entry name" value="P-loop containing nucleoside triphosphate hydrolases"/>
    <property type="match status" value="1"/>
</dbReference>
<dbReference type="RefSeq" id="XP_016241747.1">
    <property type="nucleotide sequence ID" value="XM_016376471.1"/>
</dbReference>
<evidence type="ECO:0000256" key="7">
    <source>
        <dbReference type="ARBA" id="ARBA00022840"/>
    </source>
</evidence>
<feature type="domain" description="BCS1 N-terminal" evidence="15">
    <location>
        <begin position="44"/>
        <end position="236"/>
    </location>
</feature>
<feature type="transmembrane region" description="Helical" evidence="13">
    <location>
        <begin position="6"/>
        <end position="24"/>
    </location>
</feature>
<evidence type="ECO:0000256" key="4">
    <source>
        <dbReference type="ARBA" id="ARBA00022741"/>
    </source>
</evidence>
<keyword evidence="5" id="KW-0999">Mitochondrion inner membrane</keyword>
<reference evidence="16 17" key="1">
    <citation type="submission" date="2015-01" db="EMBL/GenBank/DDBJ databases">
        <title>The Genome Sequence of Exophiala spinifera CBS89968.</title>
        <authorList>
            <consortium name="The Broad Institute Genomics Platform"/>
            <person name="Cuomo C."/>
            <person name="de Hoog S."/>
            <person name="Gorbushina A."/>
            <person name="Stielow B."/>
            <person name="Teixiera M."/>
            <person name="Abouelleil A."/>
            <person name="Chapman S.B."/>
            <person name="Priest M."/>
            <person name="Young S.K."/>
            <person name="Wortman J."/>
            <person name="Nusbaum C."/>
            <person name="Birren B."/>
        </authorList>
    </citation>
    <scope>NUCLEOTIDE SEQUENCE [LARGE SCALE GENOMIC DNA]</scope>
    <source>
        <strain evidence="16 17">CBS 89968</strain>
    </source>
</reference>
<dbReference type="SMART" id="SM01024">
    <property type="entry name" value="BCS1_N"/>
    <property type="match status" value="1"/>
</dbReference>
<dbReference type="GeneID" id="27329194"/>
<keyword evidence="10 13" id="KW-0472">Membrane</keyword>
<dbReference type="PANTHER" id="PTHR23070">
    <property type="entry name" value="BCS1 AAA-TYPE ATPASE"/>
    <property type="match status" value="1"/>
</dbReference>
<keyword evidence="3 13" id="KW-0812">Transmembrane</keyword>
<comment type="catalytic activity">
    <reaction evidence="11">
        <text>ATP + H2O = ADP + phosphate + H(+)</text>
        <dbReference type="Rhea" id="RHEA:13065"/>
        <dbReference type="ChEBI" id="CHEBI:15377"/>
        <dbReference type="ChEBI" id="CHEBI:15378"/>
        <dbReference type="ChEBI" id="CHEBI:30616"/>
        <dbReference type="ChEBI" id="CHEBI:43474"/>
        <dbReference type="ChEBI" id="CHEBI:456216"/>
    </reaction>
    <physiologicalReaction direction="left-to-right" evidence="11">
        <dbReference type="Rhea" id="RHEA:13066"/>
    </physiologicalReaction>
</comment>
<dbReference type="InterPro" id="IPR003593">
    <property type="entry name" value="AAA+_ATPase"/>
</dbReference>
<dbReference type="InterPro" id="IPR027417">
    <property type="entry name" value="P-loop_NTPase"/>
</dbReference>
<keyword evidence="17" id="KW-1185">Reference proteome</keyword>
<proteinExistence type="inferred from homology"/>
<evidence type="ECO:0000256" key="6">
    <source>
        <dbReference type="ARBA" id="ARBA00022801"/>
    </source>
</evidence>